<organism evidence="1">
    <name type="scientific">Rhizophora mucronata</name>
    <name type="common">Asiatic mangrove</name>
    <dbReference type="NCBI Taxonomy" id="61149"/>
    <lineage>
        <taxon>Eukaryota</taxon>
        <taxon>Viridiplantae</taxon>
        <taxon>Streptophyta</taxon>
        <taxon>Embryophyta</taxon>
        <taxon>Tracheophyta</taxon>
        <taxon>Spermatophyta</taxon>
        <taxon>Magnoliopsida</taxon>
        <taxon>eudicotyledons</taxon>
        <taxon>Gunneridae</taxon>
        <taxon>Pentapetalae</taxon>
        <taxon>rosids</taxon>
        <taxon>fabids</taxon>
        <taxon>Malpighiales</taxon>
        <taxon>Rhizophoraceae</taxon>
        <taxon>Rhizophora</taxon>
    </lineage>
</organism>
<dbReference type="EMBL" id="GGEC01048896">
    <property type="protein sequence ID" value="MBX29380.1"/>
    <property type="molecule type" value="Transcribed_RNA"/>
</dbReference>
<protein>
    <submittedName>
        <fullName evidence="1">Uncharacterized protein MANES_01G175100</fullName>
    </submittedName>
</protein>
<name>A0A2P2MGM9_RHIMU</name>
<dbReference type="AlphaFoldDB" id="A0A2P2MGM9"/>
<reference evidence="1" key="1">
    <citation type="submission" date="2018-02" db="EMBL/GenBank/DDBJ databases">
        <title>Rhizophora mucronata_Transcriptome.</title>
        <authorList>
            <person name="Meera S.P."/>
            <person name="Sreeshan A."/>
            <person name="Augustine A."/>
        </authorList>
    </citation>
    <scope>NUCLEOTIDE SEQUENCE</scope>
    <source>
        <tissue evidence="1">Leaf</tissue>
    </source>
</reference>
<accession>A0A2P2MGM9</accession>
<evidence type="ECO:0000313" key="1">
    <source>
        <dbReference type="EMBL" id="MBX29380.1"/>
    </source>
</evidence>
<proteinExistence type="predicted"/>
<sequence>MNGLGKIISPLCLRRKKTLIWMTLKLFSETQKSTM</sequence>